<dbReference type="FunFam" id="1.10.220.150:FF:000003">
    <property type="entry name" value="ARF GTPase-activating protein GIT2 isoform 1"/>
    <property type="match status" value="1"/>
</dbReference>
<keyword evidence="6 8" id="KW-0040">ANK repeat</keyword>
<dbReference type="SMART" id="SM00248">
    <property type="entry name" value="ANK"/>
    <property type="match status" value="3"/>
</dbReference>
<evidence type="ECO:0000256" key="7">
    <source>
        <dbReference type="ARBA" id="ARBA00023054"/>
    </source>
</evidence>
<dbReference type="GO" id="GO:0008277">
    <property type="term" value="P:regulation of G protein-coupled receptor signaling pathway"/>
    <property type="evidence" value="ECO:0007669"/>
    <property type="project" value="TreeGrafter"/>
</dbReference>
<dbReference type="GO" id="GO:0005096">
    <property type="term" value="F:GTPase activator activity"/>
    <property type="evidence" value="ECO:0007669"/>
    <property type="project" value="UniProtKB-KW"/>
</dbReference>
<dbReference type="Pfam" id="PF16559">
    <property type="entry name" value="GIT_CC"/>
    <property type="match status" value="1"/>
</dbReference>
<keyword evidence="7 10" id="KW-0175">Coiled coil</keyword>
<feature type="domain" description="Arf-GAP" evidence="12">
    <location>
        <begin position="1"/>
        <end position="124"/>
    </location>
</feature>
<organism evidence="13 14">
    <name type="scientific">Delphinapterus leucas</name>
    <name type="common">Beluga whale</name>
    <dbReference type="NCBI Taxonomy" id="9749"/>
    <lineage>
        <taxon>Eukaryota</taxon>
        <taxon>Metazoa</taxon>
        <taxon>Chordata</taxon>
        <taxon>Craniata</taxon>
        <taxon>Vertebrata</taxon>
        <taxon>Euteleostomi</taxon>
        <taxon>Mammalia</taxon>
        <taxon>Eutheria</taxon>
        <taxon>Laurasiatheria</taxon>
        <taxon>Artiodactyla</taxon>
        <taxon>Whippomorpha</taxon>
        <taxon>Cetacea</taxon>
        <taxon>Odontoceti</taxon>
        <taxon>Monodontidae</taxon>
        <taxon>Delphinapterus</taxon>
    </lineage>
</organism>
<feature type="compositionally biased region" description="Acidic residues" evidence="11">
    <location>
        <begin position="385"/>
        <end position="403"/>
    </location>
</feature>
<evidence type="ECO:0000256" key="2">
    <source>
        <dbReference type="ARBA" id="ARBA00022723"/>
    </source>
</evidence>
<evidence type="ECO:0000256" key="11">
    <source>
        <dbReference type="SAM" id="MobiDB-lite"/>
    </source>
</evidence>
<dbReference type="InterPro" id="IPR032352">
    <property type="entry name" value="GIT1/2_CC"/>
</dbReference>
<dbReference type="Pfam" id="PF01412">
    <property type="entry name" value="ArfGap"/>
    <property type="match status" value="1"/>
</dbReference>
<keyword evidence="5" id="KW-0862">Zinc</keyword>
<reference evidence="14" key="1">
    <citation type="submission" date="2025-08" db="UniProtKB">
        <authorList>
            <consortium name="RefSeq"/>
        </authorList>
    </citation>
    <scope>IDENTIFICATION</scope>
    <source>
        <tissue evidence="14">Blood</tissue>
    </source>
</reference>
<evidence type="ECO:0000256" key="3">
    <source>
        <dbReference type="ARBA" id="ARBA00022737"/>
    </source>
</evidence>
<evidence type="ECO:0000256" key="9">
    <source>
        <dbReference type="PROSITE-ProRule" id="PRU00288"/>
    </source>
</evidence>
<evidence type="ECO:0000256" key="8">
    <source>
        <dbReference type="PROSITE-ProRule" id="PRU00023"/>
    </source>
</evidence>
<dbReference type="Pfam" id="PF12796">
    <property type="entry name" value="Ank_2"/>
    <property type="match status" value="1"/>
</dbReference>
<dbReference type="FunFam" id="1.25.40.20:FF:000013">
    <property type="entry name" value="ARF GTPase-activating protein GIT1 isoform 1"/>
    <property type="match status" value="1"/>
</dbReference>
<dbReference type="PRINTS" id="PR00405">
    <property type="entry name" value="REVINTRACTNG"/>
</dbReference>
<dbReference type="SMART" id="SM00555">
    <property type="entry name" value="GIT"/>
    <property type="match status" value="2"/>
</dbReference>
<dbReference type="CDD" id="cd08847">
    <property type="entry name" value="ArfGap_GIT2"/>
    <property type="match status" value="1"/>
</dbReference>
<dbReference type="Gene3D" id="1.10.220.150">
    <property type="entry name" value="Arf GTPase activating protein"/>
    <property type="match status" value="1"/>
</dbReference>
<dbReference type="InterPro" id="IPR047161">
    <property type="entry name" value="GIT-like"/>
</dbReference>
<name>A0A2Y9LN31_DELLE</name>
<dbReference type="CTD" id="9815"/>
<dbReference type="InterPro" id="IPR013724">
    <property type="entry name" value="GIT_SHD"/>
</dbReference>
<dbReference type="Proteomes" id="UP000248483">
    <property type="component" value="Unplaced"/>
</dbReference>
<dbReference type="FunFam" id="1.20.120.330:FF:000002">
    <property type="entry name" value="ARF GTPase-activating protein GIT2 isoform 1"/>
    <property type="match status" value="1"/>
</dbReference>
<dbReference type="InterPro" id="IPR038508">
    <property type="entry name" value="ArfGAP_dom_sf"/>
</dbReference>
<dbReference type="PROSITE" id="PS50297">
    <property type="entry name" value="ANK_REP_REGION"/>
    <property type="match status" value="1"/>
</dbReference>
<dbReference type="SUPFAM" id="SSF48403">
    <property type="entry name" value="Ankyrin repeat"/>
    <property type="match status" value="1"/>
</dbReference>
<keyword evidence="13" id="KW-1185">Reference proteome</keyword>
<keyword evidence="2" id="KW-0479">Metal-binding</keyword>
<evidence type="ECO:0000256" key="5">
    <source>
        <dbReference type="ARBA" id="ARBA00022833"/>
    </source>
</evidence>
<dbReference type="PANTHER" id="PTHR46097:SF4">
    <property type="entry name" value="ARF GTPASE-ACTIVATING PROTEIN GIT2"/>
    <property type="match status" value="1"/>
</dbReference>
<accession>A0A2Y9LN31</accession>
<dbReference type="GO" id="GO:0032012">
    <property type="term" value="P:regulation of ARF protein signal transduction"/>
    <property type="evidence" value="ECO:0007669"/>
    <property type="project" value="InterPro"/>
</dbReference>
<dbReference type="RefSeq" id="XP_022406673.1">
    <property type="nucleotide sequence ID" value="XM_022550965.2"/>
</dbReference>
<protein>
    <submittedName>
        <fullName evidence="14">ARF GTPase-activating protein GIT2 isoform X4</fullName>
    </submittedName>
</protein>
<dbReference type="GO" id="GO:0008270">
    <property type="term" value="F:zinc ion binding"/>
    <property type="evidence" value="ECO:0007669"/>
    <property type="project" value="UniProtKB-KW"/>
</dbReference>
<evidence type="ECO:0000256" key="1">
    <source>
        <dbReference type="ARBA" id="ARBA00022468"/>
    </source>
</evidence>
<evidence type="ECO:0000256" key="10">
    <source>
        <dbReference type="SAM" id="Coils"/>
    </source>
</evidence>
<dbReference type="PROSITE" id="PS50115">
    <property type="entry name" value="ARFGAP"/>
    <property type="match status" value="1"/>
</dbReference>
<dbReference type="GO" id="GO:0007420">
    <property type="term" value="P:brain development"/>
    <property type="evidence" value="ECO:0007669"/>
    <property type="project" value="InterPro"/>
</dbReference>
<dbReference type="AlphaFoldDB" id="A0A2Y9LN31"/>
<dbReference type="InterPro" id="IPR002110">
    <property type="entry name" value="Ankyrin_rpt"/>
</dbReference>
<dbReference type="GO" id="GO:0098793">
    <property type="term" value="C:presynapse"/>
    <property type="evidence" value="ECO:0007669"/>
    <property type="project" value="GOC"/>
</dbReference>
<dbReference type="PROSITE" id="PS50088">
    <property type="entry name" value="ANK_REPEAT"/>
    <property type="match status" value="1"/>
</dbReference>
<dbReference type="PANTHER" id="PTHR46097">
    <property type="entry name" value="G PROTEIN-COUPLED RECEPTOR KINASE INTERACTING ARFGAP"/>
    <property type="match status" value="1"/>
</dbReference>
<evidence type="ECO:0000256" key="4">
    <source>
        <dbReference type="ARBA" id="ARBA00022771"/>
    </source>
</evidence>
<feature type="compositionally biased region" description="Polar residues" evidence="11">
    <location>
        <begin position="554"/>
        <end position="565"/>
    </location>
</feature>
<evidence type="ECO:0000313" key="14">
    <source>
        <dbReference type="RefSeq" id="XP_022406673.1"/>
    </source>
</evidence>
<feature type="coiled-coil region" evidence="10">
    <location>
        <begin position="437"/>
        <end position="478"/>
    </location>
</feature>
<dbReference type="InterPro" id="IPR022018">
    <property type="entry name" value="GIT1_C"/>
</dbReference>
<proteinExistence type="predicted"/>
<evidence type="ECO:0000259" key="12">
    <source>
        <dbReference type="PROSITE" id="PS50115"/>
    </source>
</evidence>
<evidence type="ECO:0000313" key="13">
    <source>
        <dbReference type="Proteomes" id="UP000248483"/>
    </source>
</evidence>
<dbReference type="Gene3D" id="1.25.40.20">
    <property type="entry name" value="Ankyrin repeat-containing domain"/>
    <property type="match status" value="1"/>
</dbReference>
<dbReference type="Pfam" id="PF08518">
    <property type="entry name" value="GIT_SHD"/>
    <property type="match status" value="2"/>
</dbReference>
<dbReference type="SMART" id="SM00105">
    <property type="entry name" value="ArfGap"/>
    <property type="match status" value="1"/>
</dbReference>
<keyword evidence="4 9" id="KW-0863">Zinc-finger</keyword>
<keyword evidence="1" id="KW-0343">GTPase activation</keyword>
<keyword evidence="3" id="KW-0677">Repeat</keyword>
<feature type="region of interest" description="Disordered" evidence="11">
    <location>
        <begin position="486"/>
        <end position="611"/>
    </location>
</feature>
<feature type="compositionally biased region" description="Polar residues" evidence="11">
    <location>
        <begin position="486"/>
        <end position="499"/>
    </location>
</feature>
<feature type="repeat" description="ANK" evidence="8">
    <location>
        <begin position="166"/>
        <end position="198"/>
    </location>
</feature>
<dbReference type="GO" id="GO:0036465">
    <property type="term" value="P:synaptic vesicle recycling"/>
    <property type="evidence" value="ECO:0007669"/>
    <property type="project" value="TreeGrafter"/>
</dbReference>
<sequence>MSKRLRSSEVCADCSGPDPSWASVNRGTFICDECCSVHRSLGRHISQVRHLKHTPWPPTLLQMVETLYNNGANSIWEHSLLDPASLISGRRKANPQDKVHPNKAEFIRAKYQMLAFVHRLPCRDDDSVTAKDLSKQLHSSVRTGNLETCLRLLSLGAQANFFHPEKGNTPLHVASKAGQILQAELLAVYGADPGTQDASGKTPVDYARQGGHHELAERLVEIQYELTDRLAFYLCGRKPDHKNGQHFIIPQMADSSLDLSELAKAAKKKLQSLSNHLFEELAMDVYDEVDRRETDAVWLATQNHSTLVTETTVVPFLPVNPEYSSTRNQGRQKLARFNAHEFATLVIDILSDAKRRQQGSPLSSSKDNVELILKTISNQHSGESQDNDQPDYDSVASDEDTDLDATASKAHRQKSLDSDLSDGPVTVQEFMEVKNALVASEAKIQQLMKVNNNLSDELRIMQKKLQTLQSENSNLRKQATTNIYQVQTDSEYTDTSNHSSLKRRPSARGSRPMSMYETGSGQKPYLPMGEVNHPEESRTRLQPFPAHASRLEKQNSTPESDYDNTPNDRDPDDLGSSRKGRQRSTVWQGDGSGPDAAEPHTAPSPVFPSTEDVIRKTEQITKNIQELLRAAQENKHDSYIPCSERIHVAVTEMAALFPKKPRSDMVRTSLRLLTSSAYRLQSECKKTLPGDPGPPTDIQLVTQQVIQCAYDIAKAAKQLVTITTKENNN</sequence>
<dbReference type="InterPro" id="IPR001164">
    <property type="entry name" value="ArfGAP_dom"/>
</dbReference>
<gene>
    <name evidence="14" type="primary">GIT2</name>
</gene>
<dbReference type="Gene3D" id="1.20.5.170">
    <property type="match status" value="1"/>
</dbReference>
<dbReference type="InterPro" id="IPR036770">
    <property type="entry name" value="Ankyrin_rpt-contain_sf"/>
</dbReference>
<dbReference type="Gene3D" id="1.20.120.330">
    <property type="entry name" value="Nucleotidyltransferases domain 2"/>
    <property type="match status" value="1"/>
</dbReference>
<evidence type="ECO:0000256" key="6">
    <source>
        <dbReference type="ARBA" id="ARBA00023043"/>
    </source>
</evidence>
<dbReference type="Pfam" id="PF12205">
    <property type="entry name" value="GIT1_C"/>
    <property type="match status" value="1"/>
</dbReference>
<dbReference type="InterPro" id="IPR037278">
    <property type="entry name" value="ARFGAP/RecO"/>
</dbReference>
<dbReference type="GeneID" id="111162784"/>
<dbReference type="GO" id="GO:0031267">
    <property type="term" value="F:small GTPase binding"/>
    <property type="evidence" value="ECO:0007669"/>
    <property type="project" value="TreeGrafter"/>
</dbReference>
<dbReference type="SUPFAM" id="SSF57863">
    <property type="entry name" value="ArfGap/RecO-like zinc finger"/>
    <property type="match status" value="1"/>
</dbReference>
<feature type="region of interest" description="Disordered" evidence="11">
    <location>
        <begin position="377"/>
        <end position="422"/>
    </location>
</feature>
<dbReference type="FunFam" id="1.20.5.170:FF:000015">
    <property type="entry name" value="ARF GTPase-activating protein GIT2 isoform 1"/>
    <property type="match status" value="1"/>
</dbReference>